<dbReference type="Reactome" id="R-RNO-6785807">
    <property type="pathway name" value="Interleukin-4 and Interleukin-13 signaling"/>
</dbReference>
<dbReference type="Reactome" id="R-RNO-8984722">
    <property type="pathway name" value="Interleukin-35 Signalling"/>
</dbReference>
<dbReference type="Bgee" id="ENSRNOG00000014079">
    <property type="expression patterns" value="Expressed in testis and 19 other cell types or tissues"/>
</dbReference>
<keyword evidence="5" id="KW-0597">Phosphoprotein</keyword>
<dbReference type="SUPFAM" id="SSF48092">
    <property type="entry name" value="Transcription factor STAT-4 N-domain"/>
    <property type="match status" value="1"/>
</dbReference>
<evidence type="ECO:0007829" key="19">
    <source>
        <dbReference type="PeptideAtlas" id="A0A0G2JX93"/>
    </source>
</evidence>
<evidence type="ECO:0000256" key="13">
    <source>
        <dbReference type="PROSITE-ProRule" id="PRU00191"/>
    </source>
</evidence>
<feature type="domain" description="SH2" evidence="14">
    <location>
        <begin position="971"/>
        <end position="1068"/>
    </location>
</feature>
<dbReference type="Reactome" id="R-RNO-9860927">
    <property type="pathway name" value="Turbulent (oscillatory, disturbed) flow shear stress activates signaling by PIEZO1 and integrins in endothelial cells"/>
</dbReference>
<gene>
    <name evidence="18" type="primary">Stat1</name>
    <name evidence="15 17" type="synonym">Stat4</name>
</gene>
<dbReference type="Gene3D" id="1.10.238.10">
    <property type="entry name" value="EF-hand"/>
    <property type="match status" value="2"/>
</dbReference>
<evidence type="ECO:0000256" key="7">
    <source>
        <dbReference type="ARBA" id="ARBA00022999"/>
    </source>
</evidence>
<dbReference type="Pfam" id="PF12162">
    <property type="entry name" value="STAT1_TAZ2bind"/>
    <property type="match status" value="1"/>
</dbReference>
<keyword evidence="10" id="KW-0010">Activator</keyword>
<sequence length="1205" mass="138999">MTYEGDPIPAQRVHLLERATFLIYNLFKKLLIKLPELNYQVKVKASIDNNRRFVLCGTHIKAMSSEESSNGSLSVEFRHLGCHMVTEELHSITFETQICLYGLTINLETSSLPVVMISNVSQLPNAWASIIWYNVSTNDSQNLVFFNNPPSVTLGQLLEVMSWQFSSYVGRGLNSDQLNMLAEKLTVQSNYSDGHLTWAKFCKEHLPGKTFTFWTWLEAILDLIKKHILPLWIDGYIMGFVSKEKERLLLKDKMPGTFLLRFSESHLGGITFTWVDQSENGEVRFHSVEPYNKARLSALPFADILRDYKVIMAENIPENPLKYLYPDIPKDKAFGKHYSSQPCEVPRKHVVRLFPAAASLPPQFANRVAAAPPVANLWFLWKSEEGTRYPGTGVGNRHDGTANPTPVLCKGKFFLTAELRPKALGWKFRLELEVSFTCVLFLQRMSQWYELQQLDSKFLEQVHQLYDDSFPMEIRQYLAQWLEKQDWEHAAYDVSFATIRFHDLLSQLDDQYSRFSLENNFLLQHNIRKSKRNLQDNFQEDPVQMSMIIHNCLKEERKILENAQRFNQAQEGNIQNTVMLDKQKELDSKVRNVKDQVMCIEHEIKTLEDLQDEYDFKCKTSQNRESEANGVAKSDQKQEQLLLHKMFLMLDNKRKEIIHKIRELLNSIELTQNTLINDELVEWKRRQQSACIGGPPNACLDQLQSWFTIVAESLQQVRQQLKKLEELEQKFTYEQDPITKNKQVLSDRTFVLFQQLIQRLLVKLQELNYNLKVKVSFDKDVNEKNTVKGSKHFKDLCLALYRFRKFNILGTHTKVMNMEESTNGSLAAEFRHLQLKEQKNAGNRTNETTSLPVVVISNVSQLPSGWASILWYNMLVTEPRNLSFFLNPPCAWWSQLSEVLSWQFSSVTKRGLNADQLSMLGEKLLGPNAGPDGLIPWTRFCKENINDKNFSFWPWIDTILELIKKHLLCLWNDGCIMGFISKERERALLKDQQPGTFLLRFSESSREGAITFTWVERSQNGGEPDFHAVEPYTKKELSAVTFPDIIRNYKVMAAENIPENPLKYLYPNIDKDHAFGKYYSRPKEAPEPMELDDPKRTGYIKTELISVSEVHPSRLQSTENLLPMSPEEFDEMSKIVGSEFDSMVSSVAGVFPPWEDLRQAGTASDLESAVRSPEKGLSLSLFLSPPPSPYLRPSPPLSLMSLCFS</sequence>
<dbReference type="AlphaFoldDB" id="A0A0G2JX93"/>
<comment type="similarity">
    <text evidence="3">Belongs to the transcription factor STAT family.</text>
</comment>
<dbReference type="SUPFAM" id="SSF47655">
    <property type="entry name" value="STAT"/>
    <property type="match status" value="1"/>
</dbReference>
<dbReference type="Reactome" id="R-RNO-909733">
    <property type="pathway name" value="Interferon alpha/beta signaling"/>
</dbReference>
<dbReference type="GO" id="GO:0019221">
    <property type="term" value="P:cytokine-mediated signaling pathway"/>
    <property type="evidence" value="ECO:0007669"/>
    <property type="project" value="UniProtKB-ARBA"/>
</dbReference>
<dbReference type="GeneTree" id="ENSGT01050000244905"/>
<evidence type="ECO:0000256" key="9">
    <source>
        <dbReference type="ARBA" id="ARBA00023125"/>
    </source>
</evidence>
<dbReference type="FunFam" id="1.10.532.10:FF:000001">
    <property type="entry name" value="Signal transducer and activator of transcription"/>
    <property type="match status" value="1"/>
</dbReference>
<evidence type="ECO:0000313" key="17">
    <source>
        <dbReference type="RGD" id="1305747"/>
    </source>
</evidence>
<accession>A0A0G2JX93</accession>
<dbReference type="CDD" id="cd16851">
    <property type="entry name" value="STAT1_CCD"/>
    <property type="match status" value="1"/>
</dbReference>
<dbReference type="InterPro" id="IPR013799">
    <property type="entry name" value="STAT_TF_prot_interaction"/>
</dbReference>
<dbReference type="Reactome" id="R-RNO-8854691">
    <property type="pathway name" value="Interleukin-20 family signaling"/>
</dbReference>
<dbReference type="Gene3D" id="3.30.505.10">
    <property type="entry name" value="SH2 domain"/>
    <property type="match status" value="2"/>
</dbReference>
<dbReference type="InterPro" id="IPR000980">
    <property type="entry name" value="SH2"/>
</dbReference>
<evidence type="ECO:0000313" key="18">
    <source>
        <dbReference type="RGD" id="3771"/>
    </source>
</evidence>
<dbReference type="Pfam" id="PF21354">
    <property type="entry name" value="STAT_linker"/>
    <property type="match status" value="2"/>
</dbReference>
<dbReference type="Pfam" id="PF02865">
    <property type="entry name" value="STAT_int"/>
    <property type="match status" value="1"/>
</dbReference>
<dbReference type="InterPro" id="IPR022752">
    <property type="entry name" value="STAT1_TAZ2-bd_C"/>
</dbReference>
<dbReference type="STRING" id="10116.ENSRNOP00000070183"/>
<dbReference type="InterPro" id="IPR036535">
    <property type="entry name" value="STAT_N_sf"/>
</dbReference>
<keyword evidence="12" id="KW-0539">Nucleus</keyword>
<evidence type="ECO:0000259" key="14">
    <source>
        <dbReference type="PROSITE" id="PS50001"/>
    </source>
</evidence>
<evidence type="ECO:0000256" key="4">
    <source>
        <dbReference type="ARBA" id="ARBA00022490"/>
    </source>
</evidence>
<dbReference type="GO" id="GO:0003677">
    <property type="term" value="F:DNA binding"/>
    <property type="evidence" value="ECO:0007669"/>
    <property type="project" value="UniProtKB-KW"/>
</dbReference>
<dbReference type="InterPro" id="IPR035859">
    <property type="entry name" value="STAT1_SH2"/>
</dbReference>
<dbReference type="Proteomes" id="UP000002494">
    <property type="component" value="Chromosome 9"/>
</dbReference>
<dbReference type="RGD" id="1305747">
    <property type="gene designation" value="Stat4"/>
</dbReference>
<dbReference type="Pfam" id="PF00017">
    <property type="entry name" value="SH2"/>
    <property type="match status" value="2"/>
</dbReference>
<dbReference type="Gene3D" id="6.10.250.3310">
    <property type="entry name" value="signal transducer and activator of transcription 1"/>
    <property type="match status" value="1"/>
</dbReference>
<dbReference type="RGD" id="3771">
    <property type="gene designation" value="Stat1"/>
</dbReference>
<dbReference type="Reactome" id="R-RNO-9020958">
    <property type="pathway name" value="Interleukin-21 signaling"/>
</dbReference>
<evidence type="ECO:0000256" key="8">
    <source>
        <dbReference type="ARBA" id="ARBA00023015"/>
    </source>
</evidence>
<keyword evidence="7 13" id="KW-0727">SH2 domain</keyword>
<dbReference type="InParanoid" id="A0A0G2JX93"/>
<dbReference type="CDD" id="cd10372">
    <property type="entry name" value="SH2_STAT1"/>
    <property type="match status" value="1"/>
</dbReference>
<organism evidence="15 16">
    <name type="scientific">Rattus norvegicus</name>
    <name type="common">Rat</name>
    <dbReference type="NCBI Taxonomy" id="10116"/>
    <lineage>
        <taxon>Eukaryota</taxon>
        <taxon>Metazoa</taxon>
        <taxon>Chordata</taxon>
        <taxon>Craniata</taxon>
        <taxon>Vertebrata</taxon>
        <taxon>Euteleostomi</taxon>
        <taxon>Mammalia</taxon>
        <taxon>Eutheria</taxon>
        <taxon>Euarchontoglires</taxon>
        <taxon>Glires</taxon>
        <taxon>Rodentia</taxon>
        <taxon>Myomorpha</taxon>
        <taxon>Muroidea</taxon>
        <taxon>Muridae</taxon>
        <taxon>Murinae</taxon>
        <taxon>Rattus</taxon>
    </lineage>
</organism>
<dbReference type="AGR" id="RGD:1305747"/>
<evidence type="ECO:0000256" key="1">
    <source>
        <dbReference type="ARBA" id="ARBA00004123"/>
    </source>
</evidence>
<evidence type="ECO:0000256" key="2">
    <source>
        <dbReference type="ARBA" id="ARBA00004496"/>
    </source>
</evidence>
<dbReference type="InterPro" id="IPR008967">
    <property type="entry name" value="p53-like_TF_DNA-bd_sf"/>
</dbReference>
<feature type="domain" description="SH2" evidence="14">
    <location>
        <begin position="232"/>
        <end position="327"/>
    </location>
</feature>
<dbReference type="ExpressionAtlas" id="A0A0G2JX93">
    <property type="expression patterns" value="baseline and differential"/>
</dbReference>
<keyword evidence="11" id="KW-0804">Transcription</keyword>
<dbReference type="SMART" id="SM00964">
    <property type="entry name" value="STAT_int"/>
    <property type="match status" value="1"/>
</dbReference>
<dbReference type="SUPFAM" id="SSF55550">
    <property type="entry name" value="SH2 domain"/>
    <property type="match status" value="2"/>
</dbReference>
<dbReference type="Gene3D" id="1.20.1050.20">
    <property type="entry name" value="STAT transcription factor, all-alpha domain"/>
    <property type="match status" value="1"/>
</dbReference>
<dbReference type="Reactome" id="R-RNO-1169408">
    <property type="pathway name" value="ISG15 antiviral mechanism"/>
</dbReference>
<dbReference type="PROSITE" id="PS50001">
    <property type="entry name" value="SH2"/>
    <property type="match status" value="2"/>
</dbReference>
<keyword evidence="4" id="KW-0963">Cytoplasm</keyword>
<protein>
    <submittedName>
        <fullName evidence="15">Signal transducer and activator of transcription 1</fullName>
    </submittedName>
</protein>
<dbReference type="InterPro" id="IPR013801">
    <property type="entry name" value="STAT_TF_DNA-bd"/>
</dbReference>
<dbReference type="InterPro" id="IPR036860">
    <property type="entry name" value="SH2_dom_sf"/>
</dbReference>
<evidence type="ECO:0000256" key="12">
    <source>
        <dbReference type="ARBA" id="ARBA00023242"/>
    </source>
</evidence>
<dbReference type="Reactome" id="R-RNO-9833482">
    <property type="pathway name" value="PKR-mediated signaling"/>
</dbReference>
<dbReference type="InterPro" id="IPR015988">
    <property type="entry name" value="STAT_TF_CC"/>
</dbReference>
<dbReference type="SUPFAM" id="SSF49417">
    <property type="entry name" value="p53-like transcription factors"/>
    <property type="match status" value="2"/>
</dbReference>
<dbReference type="InterPro" id="IPR038295">
    <property type="entry name" value="STAT1_C_sf"/>
</dbReference>
<keyword evidence="6" id="KW-0007">Acetylation</keyword>
<keyword evidence="9" id="KW-0238">DNA-binding</keyword>
<dbReference type="FunFam" id="1.20.1050.20:FF:000001">
    <property type="entry name" value="Signal transducer and activator of transcription"/>
    <property type="match status" value="1"/>
</dbReference>
<dbReference type="Reactome" id="R-RNO-877300">
    <property type="pathway name" value="Interferon gamma signaling"/>
</dbReference>
<dbReference type="InterPro" id="IPR013800">
    <property type="entry name" value="STAT_TF_alpha"/>
</dbReference>
<dbReference type="Ensembl" id="ENSRNOT00000080522.3">
    <property type="protein sequence ID" value="ENSRNOP00000070183.2"/>
    <property type="gene ID" value="ENSRNOG00000014079.9"/>
</dbReference>
<keyword evidence="8" id="KW-0805">Transcription regulation</keyword>
<evidence type="ECO:0007829" key="20">
    <source>
        <dbReference type="PubMed" id="22673903"/>
    </source>
</evidence>
<reference evidence="20" key="1">
    <citation type="journal article" date="2012" name="Nat. Commun.">
        <title>Quantitative maps of protein phosphorylation sites across 14 different rat organs and tissues.</title>
        <authorList>
            <person name="Lundby A."/>
            <person name="Secher A."/>
            <person name="Lage K."/>
            <person name="Nordsborg N.B."/>
            <person name="Dmytriyev A."/>
            <person name="Lundby C."/>
            <person name="Olsen J.V."/>
        </authorList>
    </citation>
    <scope>IDENTIFICATION BY MASS SPECTROMETRY [LARGE SCALE ANALYSIS]</scope>
</reference>
<evidence type="ECO:0000313" key="15">
    <source>
        <dbReference type="Ensembl" id="ENSRNOP00000070183.2"/>
    </source>
</evidence>
<dbReference type="FunFam" id="1.10.238.10:FF:000012">
    <property type="entry name" value="Signal transducer and activator of transcription"/>
    <property type="match status" value="2"/>
</dbReference>
<dbReference type="Reactome" id="R-RNO-1433557">
    <property type="pathway name" value="Signaling by SCF-KIT"/>
</dbReference>
<evidence type="ECO:0000256" key="10">
    <source>
        <dbReference type="ARBA" id="ARBA00023159"/>
    </source>
</evidence>
<comment type="subcellular location">
    <subcellularLocation>
        <location evidence="2">Cytoplasm</location>
    </subcellularLocation>
    <subcellularLocation>
        <location evidence="1">Nucleus</location>
    </subcellularLocation>
</comment>
<dbReference type="Reactome" id="R-RNO-9020956">
    <property type="pathway name" value="Interleukin-27 signaling"/>
</dbReference>
<dbReference type="FunFam" id="2.60.40.630:FF:000008">
    <property type="entry name" value="signal transducer and activator of transcription 4"/>
    <property type="match status" value="1"/>
</dbReference>
<dbReference type="InterPro" id="IPR001217">
    <property type="entry name" value="STAT"/>
</dbReference>
<evidence type="ECO:0000256" key="6">
    <source>
        <dbReference type="ARBA" id="ARBA00022990"/>
    </source>
</evidence>
<dbReference type="Reactome" id="R-RNO-1059683">
    <property type="pathway name" value="Interleukin-6 signaling"/>
</dbReference>
<keyword evidence="16" id="KW-1185">Reference proteome</keyword>
<dbReference type="GO" id="GO:0071345">
    <property type="term" value="P:cellular response to cytokine stimulus"/>
    <property type="evidence" value="ECO:0000314"/>
    <property type="project" value="MGI"/>
</dbReference>
<evidence type="ECO:0000256" key="11">
    <source>
        <dbReference type="ARBA" id="ARBA00023163"/>
    </source>
</evidence>
<dbReference type="Reactome" id="R-RNO-877312">
    <property type="pathway name" value="Regulation of IFNG signaling"/>
</dbReference>
<keyword evidence="19" id="KW-1267">Proteomics identification</keyword>
<dbReference type="Reactome" id="R-RNO-912694">
    <property type="pathway name" value="Regulation of IFNA/IFNB signaling"/>
</dbReference>
<dbReference type="Reactome" id="R-RNO-8985947">
    <property type="pathway name" value="Interleukin-9 signaling"/>
</dbReference>
<dbReference type="GO" id="GO:0005634">
    <property type="term" value="C:nucleus"/>
    <property type="evidence" value="ECO:0007669"/>
    <property type="project" value="UniProtKB-SubCell"/>
</dbReference>
<proteinExistence type="evidence at protein level"/>
<dbReference type="Gene3D" id="2.60.40.630">
    <property type="entry name" value="STAT transcription factor, DNA-binding domain"/>
    <property type="match status" value="1"/>
</dbReference>
<dbReference type="Pfam" id="PF02864">
    <property type="entry name" value="STAT_bind"/>
    <property type="match status" value="2"/>
</dbReference>
<reference evidence="15" key="3">
    <citation type="submission" date="2025-08" db="UniProtKB">
        <authorList>
            <consortium name="Ensembl"/>
        </authorList>
    </citation>
    <scope>IDENTIFICATION</scope>
    <source>
        <strain evidence="15">Brown Norway</strain>
    </source>
</reference>
<dbReference type="jPOST" id="A0A0G2JX93"/>
<dbReference type="GO" id="GO:0003700">
    <property type="term" value="F:DNA-binding transcription factor activity"/>
    <property type="evidence" value="ECO:0007669"/>
    <property type="project" value="InterPro"/>
</dbReference>
<dbReference type="InterPro" id="IPR048988">
    <property type="entry name" value="STAT_linker"/>
</dbReference>
<dbReference type="AGR" id="RGD:3771"/>
<dbReference type="Reactome" id="R-RNO-186763">
    <property type="pathway name" value="Downstream signal transduction"/>
</dbReference>
<dbReference type="VEuPathDB" id="HostDB:ENSRNOG00000014079"/>
<dbReference type="InterPro" id="IPR012345">
    <property type="entry name" value="STAT_TF_DNA-bd_N"/>
</dbReference>
<evidence type="ECO:0000256" key="3">
    <source>
        <dbReference type="ARBA" id="ARBA00005586"/>
    </source>
</evidence>
<reference evidence="15" key="2">
    <citation type="submission" date="2024-01" db="EMBL/GenBank/DDBJ databases">
        <title>GRCr8: a new rat reference genome assembly contstructed from accurate long reads and long range scaffolding.</title>
        <authorList>
            <person name="Doris P.A."/>
            <person name="Kalbfleisch T."/>
            <person name="Li K."/>
            <person name="Howe K."/>
            <person name="Wood J."/>
        </authorList>
    </citation>
    <scope>NUCLEOTIDE SEQUENCE [LARGE SCALE GENOMIC DNA]</scope>
    <source>
        <strain evidence="15">Brown Norway</strain>
    </source>
</reference>
<name>A0A0G2JX93_RAT</name>
<evidence type="ECO:0000313" key="16">
    <source>
        <dbReference type="Proteomes" id="UP000002494"/>
    </source>
</evidence>
<dbReference type="GO" id="GO:0005829">
    <property type="term" value="C:cytosol"/>
    <property type="evidence" value="ECO:0007669"/>
    <property type="project" value="UniProtKB-ARBA"/>
</dbReference>
<dbReference type="Gene3D" id="1.10.532.10">
    <property type="entry name" value="STAT transcription factor, N-terminal domain"/>
    <property type="match status" value="1"/>
</dbReference>
<reference evidence="15" key="4">
    <citation type="submission" date="2025-09" db="UniProtKB">
        <authorList>
            <consortium name="Ensembl"/>
        </authorList>
    </citation>
    <scope>IDENTIFICATION</scope>
    <source>
        <strain evidence="15">Brown Norway</strain>
    </source>
</reference>
<dbReference type="FunFam" id="3.30.505.10:FF:000003">
    <property type="entry name" value="Signal transducer and activator of transcription"/>
    <property type="match status" value="2"/>
</dbReference>
<evidence type="ECO:0000256" key="5">
    <source>
        <dbReference type="ARBA" id="ARBA00022553"/>
    </source>
</evidence>
<dbReference type="Pfam" id="PF01017">
    <property type="entry name" value="STAT_alpha"/>
    <property type="match status" value="1"/>
</dbReference>
<dbReference type="PANTHER" id="PTHR11801">
    <property type="entry name" value="SIGNAL TRANSDUCER AND ACTIVATOR OF TRANSCRIPTION"/>
    <property type="match status" value="1"/>
</dbReference>